<dbReference type="EMBL" id="MUJZ01012588">
    <property type="protein sequence ID" value="OTF81629.1"/>
    <property type="molecule type" value="Genomic_DNA"/>
</dbReference>
<comment type="caution">
    <text evidence="1">The sequence shown here is derived from an EMBL/GenBank/DDBJ whole genome shotgun (WGS) entry which is preliminary data.</text>
</comment>
<dbReference type="AlphaFoldDB" id="A0A1Y3BKZ1"/>
<keyword evidence="2" id="KW-1185">Reference proteome</keyword>
<proteinExistence type="predicted"/>
<sequence>MDVDEQEQFFHHYTLTKSFSWHRDNFLISYLAKCAWIETQYSGMNLHFVANLKQIQHANVMNDSFFIPLRSM</sequence>
<organism evidence="1 2">
    <name type="scientific">Euroglyphus maynei</name>
    <name type="common">Mayne's house dust mite</name>
    <dbReference type="NCBI Taxonomy" id="6958"/>
    <lineage>
        <taxon>Eukaryota</taxon>
        <taxon>Metazoa</taxon>
        <taxon>Ecdysozoa</taxon>
        <taxon>Arthropoda</taxon>
        <taxon>Chelicerata</taxon>
        <taxon>Arachnida</taxon>
        <taxon>Acari</taxon>
        <taxon>Acariformes</taxon>
        <taxon>Sarcoptiformes</taxon>
        <taxon>Astigmata</taxon>
        <taxon>Psoroptidia</taxon>
        <taxon>Analgoidea</taxon>
        <taxon>Pyroglyphidae</taxon>
        <taxon>Pyroglyphinae</taxon>
        <taxon>Euroglyphus</taxon>
    </lineage>
</organism>
<dbReference type="Proteomes" id="UP000194236">
    <property type="component" value="Unassembled WGS sequence"/>
</dbReference>
<accession>A0A1Y3BKZ1</accession>
<gene>
    <name evidence="1" type="ORF">BLA29_002367</name>
</gene>
<evidence type="ECO:0000313" key="2">
    <source>
        <dbReference type="Proteomes" id="UP000194236"/>
    </source>
</evidence>
<reference evidence="1 2" key="1">
    <citation type="submission" date="2017-03" db="EMBL/GenBank/DDBJ databases">
        <title>Genome Survey of Euroglyphus maynei.</title>
        <authorList>
            <person name="Arlian L.G."/>
            <person name="Morgan M.S."/>
            <person name="Rider S.D."/>
        </authorList>
    </citation>
    <scope>NUCLEOTIDE SEQUENCE [LARGE SCALE GENOMIC DNA]</scope>
    <source>
        <strain evidence="1">Arlian Lab</strain>
        <tissue evidence="1">Whole body</tissue>
    </source>
</reference>
<name>A0A1Y3BKZ1_EURMA</name>
<protein>
    <submittedName>
        <fullName evidence="1">Uncharacterized protein</fullName>
    </submittedName>
</protein>
<evidence type="ECO:0000313" key="1">
    <source>
        <dbReference type="EMBL" id="OTF81629.1"/>
    </source>
</evidence>